<dbReference type="Pfam" id="PF06325">
    <property type="entry name" value="PrmA"/>
    <property type="match status" value="1"/>
</dbReference>
<keyword evidence="8" id="KW-1133">Transmembrane helix</keyword>
<keyword evidence="10" id="KW-1185">Reference proteome</keyword>
<evidence type="ECO:0000256" key="4">
    <source>
        <dbReference type="ARBA" id="ARBA00022679"/>
    </source>
</evidence>
<evidence type="ECO:0000256" key="1">
    <source>
        <dbReference type="ARBA" id="ARBA00009741"/>
    </source>
</evidence>
<dbReference type="PANTHER" id="PTHR43648:SF1">
    <property type="entry name" value="ELECTRON TRANSFER FLAVOPROTEIN BETA SUBUNIT LYSINE METHYLTRANSFERASE"/>
    <property type="match status" value="1"/>
</dbReference>
<dbReference type="CDD" id="cd02440">
    <property type="entry name" value="AdoMet_MTases"/>
    <property type="match status" value="1"/>
</dbReference>
<evidence type="ECO:0000313" key="10">
    <source>
        <dbReference type="Proteomes" id="UP000197215"/>
    </source>
</evidence>
<feature type="binding site" evidence="6">
    <location>
        <position position="152"/>
    </location>
    <ligand>
        <name>S-adenosyl-L-methionine</name>
        <dbReference type="ChEBI" id="CHEBI:59789"/>
    </ligand>
</feature>
<evidence type="ECO:0000256" key="5">
    <source>
        <dbReference type="ARBA" id="ARBA00022691"/>
    </source>
</evidence>
<dbReference type="OrthoDB" id="9785995at2"/>
<protein>
    <recommendedName>
        <fullName evidence="6">Ribosomal protein L11 methyltransferase</fullName>
        <shortName evidence="6">L11 Mtase</shortName>
        <ecNumber evidence="6">2.1.1.-</ecNumber>
    </recommendedName>
</protein>
<dbReference type="Proteomes" id="UP000197215">
    <property type="component" value="Unassembled WGS sequence"/>
</dbReference>
<dbReference type="InterPro" id="IPR050078">
    <property type="entry name" value="Ribosomal_L11_MeTrfase_PrmA"/>
</dbReference>
<feature type="binding site" evidence="6">
    <location>
        <position position="236"/>
    </location>
    <ligand>
        <name>S-adenosyl-L-methionine</name>
        <dbReference type="ChEBI" id="CHEBI:59789"/>
    </ligand>
</feature>
<comment type="subcellular location">
    <subcellularLocation>
        <location evidence="6">Cytoplasm</location>
    </subcellularLocation>
</comment>
<keyword evidence="4 6" id="KW-0808">Transferase</keyword>
<dbReference type="GO" id="GO:0005829">
    <property type="term" value="C:cytosol"/>
    <property type="evidence" value="ECO:0007669"/>
    <property type="project" value="TreeGrafter"/>
</dbReference>
<dbReference type="RefSeq" id="WP_088812566.1">
    <property type="nucleotide sequence ID" value="NZ_FYEX01000001.1"/>
</dbReference>
<organism evidence="9 10">
    <name type="scientific">Polynucleobacter victoriensis</name>
    <dbReference type="NCBI Taxonomy" id="2049319"/>
    <lineage>
        <taxon>Bacteria</taxon>
        <taxon>Pseudomonadati</taxon>
        <taxon>Pseudomonadota</taxon>
        <taxon>Betaproteobacteria</taxon>
        <taxon>Burkholderiales</taxon>
        <taxon>Burkholderiaceae</taxon>
        <taxon>Polynucleobacter</taxon>
    </lineage>
</organism>
<dbReference type="EC" id="2.1.1.-" evidence="6"/>
<dbReference type="HAMAP" id="MF_00735">
    <property type="entry name" value="Methyltr_PrmA"/>
    <property type="match status" value="1"/>
</dbReference>
<proteinExistence type="inferred from homology"/>
<keyword evidence="9" id="KW-0687">Ribonucleoprotein</keyword>
<evidence type="ECO:0000256" key="8">
    <source>
        <dbReference type="SAM" id="Phobius"/>
    </source>
</evidence>
<dbReference type="GO" id="GO:0005840">
    <property type="term" value="C:ribosome"/>
    <property type="evidence" value="ECO:0007669"/>
    <property type="project" value="UniProtKB-KW"/>
</dbReference>
<name>A0A212T8U4_9BURK</name>
<comment type="catalytic activity">
    <reaction evidence="6">
        <text>L-lysyl-[protein] + 3 S-adenosyl-L-methionine = N(6),N(6),N(6)-trimethyl-L-lysyl-[protein] + 3 S-adenosyl-L-homocysteine + 3 H(+)</text>
        <dbReference type="Rhea" id="RHEA:54192"/>
        <dbReference type="Rhea" id="RHEA-COMP:9752"/>
        <dbReference type="Rhea" id="RHEA-COMP:13826"/>
        <dbReference type="ChEBI" id="CHEBI:15378"/>
        <dbReference type="ChEBI" id="CHEBI:29969"/>
        <dbReference type="ChEBI" id="CHEBI:57856"/>
        <dbReference type="ChEBI" id="CHEBI:59789"/>
        <dbReference type="ChEBI" id="CHEBI:61961"/>
    </reaction>
</comment>
<dbReference type="GO" id="GO:0016279">
    <property type="term" value="F:protein-lysine N-methyltransferase activity"/>
    <property type="evidence" value="ECO:0007669"/>
    <property type="project" value="TreeGrafter"/>
</dbReference>
<keyword evidence="9" id="KW-0689">Ribosomal protein</keyword>
<evidence type="ECO:0000313" key="9">
    <source>
        <dbReference type="EMBL" id="SNC62477.1"/>
    </source>
</evidence>
<gene>
    <name evidence="6" type="primary">prmA</name>
    <name evidence="9" type="ORF">SAMN06295916_0685</name>
</gene>
<dbReference type="Gene3D" id="3.40.50.150">
    <property type="entry name" value="Vaccinia Virus protein VP39"/>
    <property type="match status" value="1"/>
</dbReference>
<dbReference type="InterPro" id="IPR004498">
    <property type="entry name" value="Ribosomal_PrmA_MeTrfase"/>
</dbReference>
<dbReference type="PANTHER" id="PTHR43648">
    <property type="entry name" value="ELECTRON TRANSFER FLAVOPROTEIN BETA SUBUNIT LYSINE METHYLTRANSFERASE"/>
    <property type="match status" value="1"/>
</dbReference>
<dbReference type="GO" id="GO:0032259">
    <property type="term" value="P:methylation"/>
    <property type="evidence" value="ECO:0007669"/>
    <property type="project" value="UniProtKB-KW"/>
</dbReference>
<feature type="region of interest" description="Disordered" evidence="7">
    <location>
        <begin position="498"/>
        <end position="522"/>
    </location>
</feature>
<feature type="binding site" evidence="6">
    <location>
        <position position="196"/>
    </location>
    <ligand>
        <name>S-adenosyl-L-methionine</name>
        <dbReference type="ChEBI" id="CHEBI:59789"/>
    </ligand>
</feature>
<feature type="binding site" evidence="6">
    <location>
        <position position="174"/>
    </location>
    <ligand>
        <name>S-adenosyl-L-methionine</name>
        <dbReference type="ChEBI" id="CHEBI:59789"/>
    </ligand>
</feature>
<sequence>MAFRELVFTVSEDLAENLGDALMELGALSISVSDAAADTEAEKPLYGEPGLTPDRQAWEQSQVIALFDEEGLTAAEISLALTEEGFQVNAPTERSVEEQDWVRLTQSQFDPIQVGQRLWVVPSWHEAPNDPNAVCLAVDPGLAFGTGSHPTTKLCMQWLEEHPDLGSKSLLDYGCGSGILAIAAKRLGCGDALGVDIDPQAVISAKDNAVRNEVIVDFRLPEEDTVNSQHDVVVANILANPLQVLAPALCQRIAPHGHIVLSGILERQAQEVIDTYQPWINLHIWRECDGWVCLTGQLNDAQSEAQKKTLKTTKSVDAQPKKSRVLTVFCLVLLSLLVLAQLFYLSRHGLALQLAKLPPTLQEPSLKVFQKIDGWLCQHLPCENIALRDFSAWAIELANLKINPPAAAGSSVTGILELQIRNKLNAYVAWPHILLSITDANDAVVTEKLLSPKDWLPEDDPSINPKGSKGPAEVAGNVLMSLPTTAAGFRVRLLYARDNPPQINNEESKESSPQQTPSSTKE</sequence>
<evidence type="ECO:0000256" key="2">
    <source>
        <dbReference type="ARBA" id="ARBA00022490"/>
    </source>
</evidence>
<comment type="similarity">
    <text evidence="1 6">Belongs to the methyltransferase superfamily. PrmA family.</text>
</comment>
<dbReference type="AlphaFoldDB" id="A0A212T8U4"/>
<keyword evidence="8" id="KW-0812">Transmembrane</keyword>
<dbReference type="InterPro" id="IPR029063">
    <property type="entry name" value="SAM-dependent_MTases_sf"/>
</dbReference>
<dbReference type="EMBL" id="FYEX01000001">
    <property type="protein sequence ID" value="SNC62477.1"/>
    <property type="molecule type" value="Genomic_DNA"/>
</dbReference>
<evidence type="ECO:0000256" key="6">
    <source>
        <dbReference type="HAMAP-Rule" id="MF_00735"/>
    </source>
</evidence>
<evidence type="ECO:0000256" key="7">
    <source>
        <dbReference type="SAM" id="MobiDB-lite"/>
    </source>
</evidence>
<reference evidence="9 10" key="1">
    <citation type="submission" date="2017-06" db="EMBL/GenBank/DDBJ databases">
        <authorList>
            <person name="Kim H.J."/>
            <person name="Triplett B.A."/>
        </authorList>
    </citation>
    <scope>NUCLEOTIDE SEQUENCE [LARGE SCALE GENOMIC DNA]</scope>
    <source>
        <strain evidence="9 10">MWH-VicM1</strain>
    </source>
</reference>
<dbReference type="SUPFAM" id="SSF53335">
    <property type="entry name" value="S-adenosyl-L-methionine-dependent methyltransferases"/>
    <property type="match status" value="1"/>
</dbReference>
<accession>A0A212T8U4</accession>
<dbReference type="Pfam" id="PF11906">
    <property type="entry name" value="DUF3426"/>
    <property type="match status" value="1"/>
</dbReference>
<feature type="compositionally biased region" description="Polar residues" evidence="7">
    <location>
        <begin position="501"/>
        <end position="522"/>
    </location>
</feature>
<dbReference type="InterPro" id="IPR021834">
    <property type="entry name" value="DUF3426"/>
</dbReference>
<keyword evidence="3 6" id="KW-0489">Methyltransferase</keyword>
<keyword evidence="8" id="KW-0472">Membrane</keyword>
<feature type="transmembrane region" description="Helical" evidence="8">
    <location>
        <begin position="325"/>
        <end position="345"/>
    </location>
</feature>
<dbReference type="NCBIfam" id="TIGR00406">
    <property type="entry name" value="prmA"/>
    <property type="match status" value="1"/>
</dbReference>
<keyword evidence="2 6" id="KW-0963">Cytoplasm</keyword>
<keyword evidence="5 6" id="KW-0949">S-adenosyl-L-methionine</keyword>
<evidence type="ECO:0000256" key="3">
    <source>
        <dbReference type="ARBA" id="ARBA00022603"/>
    </source>
</evidence>
<comment type="function">
    <text evidence="6">Methylates ribosomal protein L11.</text>
</comment>